<sequence>MKIYPHLIVCPCCESVYRYRLSDRKASLQCRRCATVLYRRSAFTLQDLLPFCFAALVTFLIANLMPVMTVTAHGLTRSVTLLQGILAITGSFSVLTGILTAGLLIGVPLIQILLTGWVLLFARLRQPAPGFVVVMKLLARLHPWSMAEVIVSGFLVAAVKLSSFLDVAPGPGSPAMVASVILLIIINSYDLQPLWSLLSARRHKVKTHHE</sequence>
<dbReference type="RefSeq" id="WP_038011305.1">
    <property type="nucleotide sequence ID" value="NZ_ATMJ01000037.1"/>
</dbReference>
<keyword evidence="1" id="KW-0472">Membrane</keyword>
<feature type="transmembrane region" description="Helical" evidence="1">
    <location>
        <begin position="48"/>
        <end position="67"/>
    </location>
</feature>
<accession>A0A085JF95</accession>
<evidence type="ECO:0000313" key="3">
    <source>
        <dbReference type="Proteomes" id="UP000028602"/>
    </source>
</evidence>
<reference evidence="2 3" key="1">
    <citation type="submission" date="2014-05" db="EMBL/GenBank/DDBJ databases">
        <title>ATOL: Assembling a taxonomically balanced genome-scale reconstruction of the evolutionary history of the Enterobacteriaceae.</title>
        <authorList>
            <person name="Plunkett G.III."/>
            <person name="Neeno-Eckwall E.C."/>
            <person name="Glasner J.D."/>
            <person name="Perna N.T."/>
        </authorList>
    </citation>
    <scope>NUCLEOTIDE SEQUENCE [LARGE SCALE GENOMIC DNA]</scope>
    <source>
        <strain evidence="2 3">ATCC 33301</strain>
    </source>
</reference>
<evidence type="ECO:0000256" key="1">
    <source>
        <dbReference type="SAM" id="Phobius"/>
    </source>
</evidence>
<gene>
    <name evidence="2" type="ORF">GTPT_1927</name>
</gene>
<keyword evidence="1" id="KW-0812">Transmembrane</keyword>
<protein>
    <submittedName>
        <fullName evidence="2">Paraquat-inducible protein A</fullName>
    </submittedName>
</protein>
<name>A0A085JF95_9GAMM</name>
<feature type="transmembrane region" description="Helical" evidence="1">
    <location>
        <begin position="145"/>
        <end position="165"/>
    </location>
</feature>
<proteinExistence type="predicted"/>
<keyword evidence="1" id="KW-1133">Transmembrane helix</keyword>
<comment type="caution">
    <text evidence="2">The sequence shown here is derived from an EMBL/GenBank/DDBJ whole genome shotgun (WGS) entry which is preliminary data.</text>
</comment>
<dbReference type="OrthoDB" id="9807787at2"/>
<feature type="transmembrane region" description="Helical" evidence="1">
    <location>
        <begin position="177"/>
        <end position="198"/>
    </location>
</feature>
<dbReference type="Proteomes" id="UP000028602">
    <property type="component" value="Unassembled WGS sequence"/>
</dbReference>
<evidence type="ECO:0000313" key="2">
    <source>
        <dbReference type="EMBL" id="KFD19141.1"/>
    </source>
</evidence>
<dbReference type="InterPro" id="IPR007498">
    <property type="entry name" value="PqiA-like"/>
</dbReference>
<organism evidence="2 3">
    <name type="scientific">Tatumella ptyseos ATCC 33301</name>
    <dbReference type="NCBI Taxonomy" id="1005995"/>
    <lineage>
        <taxon>Bacteria</taxon>
        <taxon>Pseudomonadati</taxon>
        <taxon>Pseudomonadota</taxon>
        <taxon>Gammaproteobacteria</taxon>
        <taxon>Enterobacterales</taxon>
        <taxon>Erwiniaceae</taxon>
        <taxon>Tatumella</taxon>
    </lineage>
</organism>
<keyword evidence="3" id="KW-1185">Reference proteome</keyword>
<dbReference type="AlphaFoldDB" id="A0A085JF95"/>
<feature type="transmembrane region" description="Helical" evidence="1">
    <location>
        <begin position="105"/>
        <end position="124"/>
    </location>
</feature>
<dbReference type="EMBL" id="JMPR01000033">
    <property type="protein sequence ID" value="KFD19141.1"/>
    <property type="molecule type" value="Genomic_DNA"/>
</dbReference>
<dbReference type="eggNOG" id="COG2995">
    <property type="taxonomic scope" value="Bacteria"/>
</dbReference>
<dbReference type="Pfam" id="PF04403">
    <property type="entry name" value="PqiA"/>
    <property type="match status" value="1"/>
</dbReference>